<proteinExistence type="predicted"/>
<dbReference type="PANTHER" id="PTHR23348:SF41">
    <property type="entry name" value="NEUROBLAST DIFFERENTIATION-ASSOCIATED PROTEIN AHNAK"/>
    <property type="match status" value="1"/>
</dbReference>
<sequence>MTDVKIVEMDEKSLKVEDKGLKILPNRDDIEIPGMEDASSTGTKTPVIKQPKTAFTLPVEEIQAQSVQMVIDVDRVKEAVSKLPGFKLPKGDTVGLPAHQEITKTDVNAERVNVKVDTTVSKITDIKAQLDTYVKKTDINASPEKLSRSSVTTIKLPKNTLSDLGAHEPITMTEIYHKKRKEEAGRTNEFEIQIELHKREDVEIPGMENIHQKGSPSQLEREKELAVPVPEWSTIKAEETNVIPYTKGLDKKSKKAKMPMPGFGITQLDSLLGGQFSETQLSVNGEATSVDIKGGAIDIDDQAVDVDVKTQKLIEEQDRELKLPKFGISLPKVKGAESFSQKKVDVNGAERRKDIQASEVDVSLAKRNGEVLQPDVHIKAPEIQDEVKDTVGSPSRFKMPTLKFPKFGAAAPKVAVDVPDVEKDIKVQGTEIPEPKLTMSEINIEKPSVDIKGPSIDMDVNLKKLEMFTLPEVKVQVLPPSVELKVSSGEVEITEGAAKSRMSFPKIGFSKPEVKAQEVDITLSEVDISLPEGKVEFKEPEVEMKTPEIQVDVKDTVGSPSRFKMPTLKFPKFGAASPNVTIEVPDFEKDIKVHGTEIREPKLTISAINIERPSVDLKGPSIDVNVNRKKNENVTLPEVKMNVQPPSIELKVPSGEVEMPEGAATEMDVKMKKPRMSFGWFSKPEMKAPKVDISLTNVDISLPEGKVEVKEPDVELKSPEVQIEMKHDIELEGQGSKFKLPKFGLSLPTVKGPEIGLSLSKTDVDVNLPEGRADLQLPDVEVGRPSVEVEIPEAGSKDIDVKMRKPTMSFPKFGFSKPDVKAPEVDISLPEVDISLPEGKVEVKEPELEMKTPEIQVDVKDTVGSPSRFKMPTLKFPKFGVTSPNVTIEVPDLDKDIKVHGTEIPEPKLTTSVINIEKPSVDLKGPSIDVNRKKNENVTLPEVKMNVQPPSIELKVPSGEVEMPERAATEMDVKMKNPRMSFGWFSKPEMKAPEVDISLTNVDISLPEGKVEVKEPDVELKSPEVQIEMKHDIELEGQGSQFKLPKFGLSLPRVKGPEIGLSLSKTDVDVDLPEGRADLQLPDVEVGRPSVEVEIPEAGSKDIDVKMRKPRMSFPKFGFSKPEVTAPEVDISLPEVDISLPEGKVDVKEPELEMKTPEIQVDVKDTVGSPFKIQNANFKIP</sequence>
<dbReference type="RefSeq" id="XP_045572816.1">
    <property type="nucleotide sequence ID" value="XM_045716860.1"/>
</dbReference>
<dbReference type="Proteomes" id="UP001652741">
    <property type="component" value="Chromosome ssa01"/>
</dbReference>
<keyword evidence="4" id="KW-1185">Reference proteome</keyword>
<evidence type="ECO:0000256" key="1">
    <source>
        <dbReference type="ARBA" id="ARBA00004123"/>
    </source>
</evidence>
<accession>A0ABM3EP44</accession>
<protein>
    <submittedName>
        <fullName evidence="5">Neuroblast differentiation-associated protein AHNAK isoform X1</fullName>
    </submittedName>
</protein>
<evidence type="ECO:0000256" key="2">
    <source>
        <dbReference type="ARBA" id="ARBA00023242"/>
    </source>
</evidence>
<dbReference type="GeneID" id="106586451"/>
<evidence type="ECO:0000313" key="4">
    <source>
        <dbReference type="Proteomes" id="UP001652741"/>
    </source>
</evidence>
<reference evidence="5" key="1">
    <citation type="submission" date="2025-08" db="UniProtKB">
        <authorList>
            <consortium name="RefSeq"/>
        </authorList>
    </citation>
    <scope>IDENTIFICATION</scope>
</reference>
<gene>
    <name evidence="5" type="primary">LOC106586451</name>
</gene>
<comment type="subcellular location">
    <subcellularLocation>
        <location evidence="1">Nucleus</location>
    </subcellularLocation>
</comment>
<dbReference type="PANTHER" id="PTHR23348">
    <property type="entry name" value="PERIAXIN/AHNAK"/>
    <property type="match status" value="1"/>
</dbReference>
<evidence type="ECO:0000313" key="5">
    <source>
        <dbReference type="RefSeq" id="XP_045572816.1"/>
    </source>
</evidence>
<keyword evidence="2" id="KW-0539">Nucleus</keyword>
<organism evidence="4 5">
    <name type="scientific">Salmo salar</name>
    <name type="common">Atlantic salmon</name>
    <dbReference type="NCBI Taxonomy" id="8030"/>
    <lineage>
        <taxon>Eukaryota</taxon>
        <taxon>Metazoa</taxon>
        <taxon>Chordata</taxon>
        <taxon>Craniata</taxon>
        <taxon>Vertebrata</taxon>
        <taxon>Euteleostomi</taxon>
        <taxon>Actinopterygii</taxon>
        <taxon>Neopterygii</taxon>
        <taxon>Teleostei</taxon>
        <taxon>Protacanthopterygii</taxon>
        <taxon>Salmoniformes</taxon>
        <taxon>Salmonidae</taxon>
        <taxon>Salmoninae</taxon>
        <taxon>Salmo</taxon>
    </lineage>
</organism>
<feature type="region of interest" description="Disordered" evidence="3">
    <location>
        <begin position="27"/>
        <end position="47"/>
    </location>
</feature>
<dbReference type="InterPro" id="IPR052082">
    <property type="entry name" value="Myelin_sheath_structural"/>
</dbReference>
<name>A0ABM3EP44_SALSA</name>
<evidence type="ECO:0000256" key="3">
    <source>
        <dbReference type="SAM" id="MobiDB-lite"/>
    </source>
</evidence>